<dbReference type="SUPFAM" id="SSF55120">
    <property type="entry name" value="Pseudouridine synthase"/>
    <property type="match status" value="1"/>
</dbReference>
<dbReference type="SUPFAM" id="SSF55174">
    <property type="entry name" value="Alpha-L RNA-binding motif"/>
    <property type="match status" value="1"/>
</dbReference>
<dbReference type="Pfam" id="PF00849">
    <property type="entry name" value="PseudoU_synth_2"/>
    <property type="match status" value="1"/>
</dbReference>
<proteinExistence type="inferred from homology"/>
<comment type="function">
    <text evidence="5">Responsible for synthesis of pseudouridine from uracil.</text>
</comment>
<dbReference type="EC" id="5.4.99.-" evidence="5"/>
<protein>
    <recommendedName>
        <fullName evidence="5">Pseudouridine synthase</fullName>
        <ecNumber evidence="5">5.4.99.-</ecNumber>
    </recommendedName>
</protein>
<evidence type="ECO:0000256" key="2">
    <source>
        <dbReference type="ARBA" id="ARBA00023235"/>
    </source>
</evidence>
<dbReference type="Gene3D" id="3.30.2350.10">
    <property type="entry name" value="Pseudouridine synthase"/>
    <property type="match status" value="1"/>
</dbReference>
<accession>A0AAU9D904</accession>
<dbReference type="EMBL" id="AP027059">
    <property type="protein sequence ID" value="BDU51093.1"/>
    <property type="molecule type" value="Genomic_DNA"/>
</dbReference>
<comment type="similarity">
    <text evidence="1 5">Belongs to the pseudouridine synthase RluA family.</text>
</comment>
<keyword evidence="8" id="KW-1185">Reference proteome</keyword>
<dbReference type="RefSeq" id="WP_307903935.1">
    <property type="nucleotide sequence ID" value="NZ_AP027059.1"/>
</dbReference>
<dbReference type="KEGG" id="haby:HLVA_16620"/>
<dbReference type="AlphaFoldDB" id="A0AAU9D904"/>
<dbReference type="SMART" id="SM00363">
    <property type="entry name" value="S4"/>
    <property type="match status" value="1"/>
</dbReference>
<dbReference type="InterPro" id="IPR006224">
    <property type="entry name" value="PsdUridine_synth_RluA-like_CS"/>
</dbReference>
<organism evidence="7 8">
    <name type="scientific">Haliovirga abyssi</name>
    <dbReference type="NCBI Taxonomy" id="2996794"/>
    <lineage>
        <taxon>Bacteria</taxon>
        <taxon>Fusobacteriati</taxon>
        <taxon>Fusobacteriota</taxon>
        <taxon>Fusobacteriia</taxon>
        <taxon>Fusobacteriales</taxon>
        <taxon>Haliovirgaceae</taxon>
        <taxon>Haliovirga</taxon>
    </lineage>
</organism>
<name>A0AAU9D904_9FUSO</name>
<evidence type="ECO:0000256" key="3">
    <source>
        <dbReference type="PIRSR" id="PIRSR606225-1"/>
    </source>
</evidence>
<dbReference type="Proteomes" id="UP001321582">
    <property type="component" value="Chromosome"/>
</dbReference>
<sequence length="308" mass="35157">MTKKINFKSELEDENKRLDQYLNEKMEGYSRAYIQNLIKDGLIEIKGIKKIKSSYKLKGNEDIQVNIPENEELEIVAEDIPLNIIYQDKDIAVINKTANMVVHPAPGNYSGTLVNAIMHHIKDLSGINGVLRPGIVHRLDKNTSGLIIVAKNDLAHRELTEMFKEKTIKKTYIAIVNGKLKKEKGRIETLVGRNPKDRKKMAVVYRNGKNAITNYWVLDEKDGYSLVKVQIETGRTHQIRVHMKSLGHSILGDDVYGKTSKIAARQMLHAYKLEFMHPVTKKEMKLTGEIPEDFKDVLEQLGLELKNI</sequence>
<keyword evidence="2 5" id="KW-0413">Isomerase</keyword>
<dbReference type="GO" id="GO:0003723">
    <property type="term" value="F:RNA binding"/>
    <property type="evidence" value="ECO:0007669"/>
    <property type="project" value="UniProtKB-KW"/>
</dbReference>
<reference evidence="7 8" key="1">
    <citation type="submission" date="2022-11" db="EMBL/GenBank/DDBJ databases">
        <title>Haliovirga abyssi gen. nov., sp. nov., a mesophilic fermentative bacterium isolated from the Iheya North hydrothermal field and the proposal of Haliovirgaceae fam. nov.</title>
        <authorList>
            <person name="Miyazaki U."/>
            <person name="Tame A."/>
            <person name="Miyazaki J."/>
            <person name="Takai K."/>
            <person name="Sawayama S."/>
            <person name="Kitajima M."/>
            <person name="Okamoto A."/>
            <person name="Nakagawa S."/>
        </authorList>
    </citation>
    <scope>NUCLEOTIDE SEQUENCE [LARGE SCALE GENOMIC DNA]</scope>
    <source>
        <strain evidence="7 8">IC12</strain>
    </source>
</reference>
<dbReference type="InterPro" id="IPR002942">
    <property type="entry name" value="S4_RNA-bd"/>
</dbReference>
<dbReference type="InterPro" id="IPR050188">
    <property type="entry name" value="RluA_PseudoU_synthase"/>
</dbReference>
<evidence type="ECO:0000256" key="4">
    <source>
        <dbReference type="PROSITE-ProRule" id="PRU00182"/>
    </source>
</evidence>
<dbReference type="NCBIfam" id="TIGR00005">
    <property type="entry name" value="rluA_subfam"/>
    <property type="match status" value="1"/>
</dbReference>
<dbReference type="PANTHER" id="PTHR21600">
    <property type="entry name" value="MITOCHONDRIAL RNA PSEUDOURIDINE SYNTHASE"/>
    <property type="match status" value="1"/>
</dbReference>
<feature type="domain" description="RNA-binding S4" evidence="6">
    <location>
        <begin position="16"/>
        <end position="81"/>
    </location>
</feature>
<dbReference type="Gene3D" id="3.10.290.10">
    <property type="entry name" value="RNA-binding S4 domain"/>
    <property type="match status" value="1"/>
</dbReference>
<comment type="catalytic activity">
    <reaction evidence="5">
        <text>a uridine in RNA = a pseudouridine in RNA</text>
        <dbReference type="Rhea" id="RHEA:48348"/>
        <dbReference type="Rhea" id="RHEA-COMP:12068"/>
        <dbReference type="Rhea" id="RHEA-COMP:12069"/>
        <dbReference type="ChEBI" id="CHEBI:65314"/>
        <dbReference type="ChEBI" id="CHEBI:65315"/>
    </reaction>
</comment>
<keyword evidence="4" id="KW-0694">RNA-binding</keyword>
<evidence type="ECO:0000256" key="1">
    <source>
        <dbReference type="ARBA" id="ARBA00010876"/>
    </source>
</evidence>
<dbReference type="CDD" id="cd02869">
    <property type="entry name" value="PseudoU_synth_RluA_like"/>
    <property type="match status" value="1"/>
</dbReference>
<dbReference type="PROSITE" id="PS01129">
    <property type="entry name" value="PSI_RLU"/>
    <property type="match status" value="1"/>
</dbReference>
<dbReference type="InterPro" id="IPR006225">
    <property type="entry name" value="PsdUridine_synth_RluC/D"/>
</dbReference>
<evidence type="ECO:0000259" key="6">
    <source>
        <dbReference type="SMART" id="SM00363"/>
    </source>
</evidence>
<dbReference type="GO" id="GO:0000455">
    <property type="term" value="P:enzyme-directed rRNA pseudouridine synthesis"/>
    <property type="evidence" value="ECO:0007669"/>
    <property type="project" value="TreeGrafter"/>
</dbReference>
<dbReference type="GO" id="GO:0120159">
    <property type="term" value="F:rRNA pseudouridine synthase activity"/>
    <property type="evidence" value="ECO:0007669"/>
    <property type="project" value="UniProtKB-ARBA"/>
</dbReference>
<dbReference type="PANTHER" id="PTHR21600:SF44">
    <property type="entry name" value="RIBOSOMAL LARGE SUBUNIT PSEUDOURIDINE SYNTHASE D"/>
    <property type="match status" value="1"/>
</dbReference>
<evidence type="ECO:0000256" key="5">
    <source>
        <dbReference type="RuleBase" id="RU362028"/>
    </source>
</evidence>
<evidence type="ECO:0000313" key="8">
    <source>
        <dbReference type="Proteomes" id="UP001321582"/>
    </source>
</evidence>
<dbReference type="InterPro" id="IPR036986">
    <property type="entry name" value="S4_RNA-bd_sf"/>
</dbReference>
<feature type="active site" evidence="3">
    <location>
        <position position="140"/>
    </location>
</feature>
<dbReference type="InterPro" id="IPR020103">
    <property type="entry name" value="PsdUridine_synth_cat_dom_sf"/>
</dbReference>
<gene>
    <name evidence="7" type="ORF">HLVA_16620</name>
</gene>
<dbReference type="PROSITE" id="PS50889">
    <property type="entry name" value="S4"/>
    <property type="match status" value="1"/>
</dbReference>
<evidence type="ECO:0000313" key="7">
    <source>
        <dbReference type="EMBL" id="BDU51093.1"/>
    </source>
</evidence>
<dbReference type="InterPro" id="IPR006145">
    <property type="entry name" value="PsdUridine_synth_RsuA/RluA"/>
</dbReference>